<feature type="transmembrane region" description="Helical" evidence="2">
    <location>
        <begin position="280"/>
        <end position="300"/>
    </location>
</feature>
<evidence type="ECO:0000313" key="4">
    <source>
        <dbReference type="EMBL" id="WLQ56836.1"/>
    </source>
</evidence>
<evidence type="ECO:0000256" key="1">
    <source>
        <dbReference type="SAM" id="MobiDB-lite"/>
    </source>
</evidence>
<evidence type="ECO:0000256" key="2">
    <source>
        <dbReference type="SAM" id="Phobius"/>
    </source>
</evidence>
<evidence type="ECO:0000313" key="5">
    <source>
        <dbReference type="Proteomes" id="UP001235744"/>
    </source>
</evidence>
<organism evidence="4 5">
    <name type="scientific">Streptomyces poriferorum</name>
    <dbReference type="NCBI Taxonomy" id="2798799"/>
    <lineage>
        <taxon>Bacteria</taxon>
        <taxon>Bacillati</taxon>
        <taxon>Actinomycetota</taxon>
        <taxon>Actinomycetes</taxon>
        <taxon>Kitasatosporales</taxon>
        <taxon>Streptomycetaceae</taxon>
        <taxon>Streptomyces</taxon>
    </lineage>
</organism>
<gene>
    <name evidence="4" type="ORF">P8A19_15865</name>
</gene>
<feature type="compositionally biased region" description="Low complexity" evidence="1">
    <location>
        <begin position="234"/>
        <end position="260"/>
    </location>
</feature>
<protein>
    <recommendedName>
        <fullName evidence="6">LPXTG cell wall anchor domain-containing protein</fullName>
    </recommendedName>
</protein>
<dbReference type="EMBL" id="CP120988">
    <property type="protein sequence ID" value="WLQ56836.1"/>
    <property type="molecule type" value="Genomic_DNA"/>
</dbReference>
<feature type="chain" id="PRO_5045505599" description="LPXTG cell wall anchor domain-containing protein" evidence="3">
    <location>
        <begin position="35"/>
        <end position="309"/>
    </location>
</feature>
<reference evidence="4 5" key="1">
    <citation type="submission" date="2023-03" db="EMBL/GenBank/DDBJ databases">
        <title>Isolation and description of six Streptomyces strains from soil environments, able to metabolize different microbial glucans.</title>
        <authorList>
            <person name="Widen T."/>
            <person name="Larsbrink J."/>
        </authorList>
    </citation>
    <scope>NUCLEOTIDE SEQUENCE [LARGE SCALE GENOMIC DNA]</scope>
    <source>
        <strain evidence="4 5">Alt2</strain>
    </source>
</reference>
<evidence type="ECO:0008006" key="6">
    <source>
        <dbReference type="Google" id="ProtNLM"/>
    </source>
</evidence>
<accession>A0ABY9IT18</accession>
<keyword evidence="3" id="KW-0732">Signal</keyword>
<feature type="region of interest" description="Disordered" evidence="1">
    <location>
        <begin position="234"/>
        <end position="261"/>
    </location>
</feature>
<sequence>MSFRPSYRRVSLRAAVAAAALGGAVLVPATAAFADTVPATPAGQGQQATDAGTLIRTDELKGGLTAKVYKHGDQHVYYTAEVLDGAKALGVLTAGGGYAPEESKVFGNGIKVTLDFTGAVTSVVDAGSDGQGPVTPVECVATVTKSIGAGTLAELSISPSGPSVVFQGGDGKVLGQLSRLHPALPASAGFLGEIINPSSTAPQLRTNMEGGGHPASVTDFPKLPKGCSFTYATTSGNSTSGEGTSANGTETQTSQTSQTSVVPKGSVAAGAEVEQNGSPVLIAVGGAAAVGAAGLGFVLMRRRAAASAR</sequence>
<name>A0ABY9IT18_9ACTN</name>
<feature type="signal peptide" evidence="3">
    <location>
        <begin position="1"/>
        <end position="34"/>
    </location>
</feature>
<evidence type="ECO:0000256" key="3">
    <source>
        <dbReference type="SAM" id="SignalP"/>
    </source>
</evidence>
<keyword evidence="2" id="KW-0472">Membrane</keyword>
<dbReference type="Proteomes" id="UP001235744">
    <property type="component" value="Chromosome"/>
</dbReference>
<keyword evidence="5" id="KW-1185">Reference proteome</keyword>
<keyword evidence="2" id="KW-1133">Transmembrane helix</keyword>
<proteinExistence type="predicted"/>
<dbReference type="PROSITE" id="PS51318">
    <property type="entry name" value="TAT"/>
    <property type="match status" value="1"/>
</dbReference>
<dbReference type="InterPro" id="IPR006311">
    <property type="entry name" value="TAT_signal"/>
</dbReference>
<dbReference type="RefSeq" id="WP_306071416.1">
    <property type="nucleotide sequence ID" value="NZ_CP120988.1"/>
</dbReference>
<keyword evidence="2" id="KW-0812">Transmembrane</keyword>